<dbReference type="PANTHER" id="PTHR33064">
    <property type="entry name" value="POL PROTEIN"/>
    <property type="match status" value="1"/>
</dbReference>
<dbReference type="InterPro" id="IPR043502">
    <property type="entry name" value="DNA/RNA_pol_sf"/>
</dbReference>
<sequence>MECIEQDLVNQHFPAVLNGVPAKPQLSGAPAIGGSIGTVCATPPDSPTVCKASACLLAFCEVLHDPKQCCVTGNNFALRSPVRNTRNKTEVRYLGHIFSEDGTRVDDNGVKTINELSAPGSKKGLQSLLGFINFVRKFIPQLGHFESSKKWQRRQSRGMYLTRCIPESPVESTGSCPTALACEYHKTGYQATVDKQLAHSPPTKADHDQSPAGSPDFRNWELCQTMPLVGRFSQESPISPTASFRCHSAFTSITLVGSQGFAFKSRPNFFTH</sequence>
<protein>
    <submittedName>
        <fullName evidence="1">Uncharacterized protein</fullName>
    </submittedName>
</protein>
<dbReference type="Gene3D" id="3.30.70.270">
    <property type="match status" value="1"/>
</dbReference>
<accession>A0ABQ9I6Q1</accession>
<dbReference type="InterPro" id="IPR043128">
    <property type="entry name" value="Rev_trsase/Diguanyl_cyclase"/>
</dbReference>
<keyword evidence="2" id="KW-1185">Reference proteome</keyword>
<dbReference type="SUPFAM" id="SSF56672">
    <property type="entry name" value="DNA/RNA polymerases"/>
    <property type="match status" value="1"/>
</dbReference>
<evidence type="ECO:0000313" key="2">
    <source>
        <dbReference type="Proteomes" id="UP001159363"/>
    </source>
</evidence>
<name>A0ABQ9I6Q1_9NEOP</name>
<evidence type="ECO:0000313" key="1">
    <source>
        <dbReference type="EMBL" id="KAJ8892177.1"/>
    </source>
</evidence>
<dbReference type="InterPro" id="IPR051320">
    <property type="entry name" value="Viral_Replic_Matur_Polypro"/>
</dbReference>
<organism evidence="1 2">
    <name type="scientific">Dryococelus australis</name>
    <dbReference type="NCBI Taxonomy" id="614101"/>
    <lineage>
        <taxon>Eukaryota</taxon>
        <taxon>Metazoa</taxon>
        <taxon>Ecdysozoa</taxon>
        <taxon>Arthropoda</taxon>
        <taxon>Hexapoda</taxon>
        <taxon>Insecta</taxon>
        <taxon>Pterygota</taxon>
        <taxon>Neoptera</taxon>
        <taxon>Polyneoptera</taxon>
        <taxon>Phasmatodea</taxon>
        <taxon>Verophasmatodea</taxon>
        <taxon>Anareolatae</taxon>
        <taxon>Phasmatidae</taxon>
        <taxon>Eurycanthinae</taxon>
        <taxon>Dryococelus</taxon>
    </lineage>
</organism>
<dbReference type="PANTHER" id="PTHR33064:SF37">
    <property type="entry name" value="RIBONUCLEASE H"/>
    <property type="match status" value="1"/>
</dbReference>
<comment type="caution">
    <text evidence="1">The sequence shown here is derived from an EMBL/GenBank/DDBJ whole genome shotgun (WGS) entry which is preliminary data.</text>
</comment>
<proteinExistence type="predicted"/>
<reference evidence="1 2" key="1">
    <citation type="submission" date="2023-02" db="EMBL/GenBank/DDBJ databases">
        <title>LHISI_Scaffold_Assembly.</title>
        <authorList>
            <person name="Stuart O.P."/>
            <person name="Cleave R."/>
            <person name="Magrath M.J.L."/>
            <person name="Mikheyev A.S."/>
        </authorList>
    </citation>
    <scope>NUCLEOTIDE SEQUENCE [LARGE SCALE GENOMIC DNA]</scope>
    <source>
        <strain evidence="1">Daus_M_001</strain>
        <tissue evidence="1">Leg muscle</tissue>
    </source>
</reference>
<dbReference type="EMBL" id="JARBHB010000002">
    <property type="protein sequence ID" value="KAJ8892177.1"/>
    <property type="molecule type" value="Genomic_DNA"/>
</dbReference>
<dbReference type="Proteomes" id="UP001159363">
    <property type="component" value="Chromosome 2"/>
</dbReference>
<gene>
    <name evidence="1" type="ORF">PR048_004757</name>
</gene>